<evidence type="ECO:0000256" key="2">
    <source>
        <dbReference type="ARBA" id="ARBA00022840"/>
    </source>
</evidence>
<organism evidence="4 5">
    <name type="scientific">Marinicella sediminis</name>
    <dbReference type="NCBI Taxonomy" id="1792834"/>
    <lineage>
        <taxon>Bacteria</taxon>
        <taxon>Pseudomonadati</taxon>
        <taxon>Pseudomonadota</taxon>
        <taxon>Gammaproteobacteria</taxon>
        <taxon>Lysobacterales</taxon>
        <taxon>Marinicellaceae</taxon>
        <taxon>Marinicella</taxon>
    </lineage>
</organism>
<dbReference type="PANTHER" id="PTHR43272">
    <property type="entry name" value="LONG-CHAIN-FATTY-ACID--COA LIGASE"/>
    <property type="match status" value="1"/>
</dbReference>
<dbReference type="InterPro" id="IPR020845">
    <property type="entry name" value="AMP-binding_CS"/>
</dbReference>
<keyword evidence="1" id="KW-0547">Nucleotide-binding</keyword>
<protein>
    <submittedName>
        <fullName evidence="4">AMP-binding protein</fullName>
    </submittedName>
</protein>
<accession>A0ABV7J790</accession>
<comment type="caution">
    <text evidence="4">The sequence shown here is derived from an EMBL/GenBank/DDBJ whole genome shotgun (WGS) entry which is preliminary data.</text>
</comment>
<dbReference type="InterPro" id="IPR042099">
    <property type="entry name" value="ANL_N_sf"/>
</dbReference>
<feature type="domain" description="AMP-dependent synthetase/ligase" evidence="3">
    <location>
        <begin position="14"/>
        <end position="384"/>
    </location>
</feature>
<keyword evidence="5" id="KW-1185">Reference proteome</keyword>
<reference evidence="5" key="1">
    <citation type="journal article" date="2019" name="Int. J. Syst. Evol. Microbiol.">
        <title>The Global Catalogue of Microorganisms (GCM) 10K type strain sequencing project: providing services to taxonomists for standard genome sequencing and annotation.</title>
        <authorList>
            <consortium name="The Broad Institute Genomics Platform"/>
            <consortium name="The Broad Institute Genome Sequencing Center for Infectious Disease"/>
            <person name="Wu L."/>
            <person name="Ma J."/>
        </authorList>
    </citation>
    <scope>NUCLEOTIDE SEQUENCE [LARGE SCALE GENOMIC DNA]</scope>
    <source>
        <strain evidence="5">KCTC 42953</strain>
    </source>
</reference>
<dbReference type="Proteomes" id="UP001595533">
    <property type="component" value="Unassembled WGS sequence"/>
</dbReference>
<keyword evidence="2" id="KW-0067">ATP-binding</keyword>
<evidence type="ECO:0000313" key="4">
    <source>
        <dbReference type="EMBL" id="MFC3193984.1"/>
    </source>
</evidence>
<dbReference type="Pfam" id="PF23562">
    <property type="entry name" value="AMP-binding_C_3"/>
    <property type="match status" value="1"/>
</dbReference>
<dbReference type="Pfam" id="PF00501">
    <property type="entry name" value="AMP-binding"/>
    <property type="match status" value="1"/>
</dbReference>
<name>A0ABV7J790_9GAMM</name>
<dbReference type="PROSITE" id="PS00455">
    <property type="entry name" value="AMP_BINDING"/>
    <property type="match status" value="1"/>
</dbReference>
<proteinExistence type="predicted"/>
<evidence type="ECO:0000313" key="5">
    <source>
        <dbReference type="Proteomes" id="UP001595533"/>
    </source>
</evidence>
<evidence type="ECO:0000256" key="1">
    <source>
        <dbReference type="ARBA" id="ARBA00022741"/>
    </source>
</evidence>
<evidence type="ECO:0000259" key="3">
    <source>
        <dbReference type="Pfam" id="PF00501"/>
    </source>
</evidence>
<dbReference type="InterPro" id="IPR000873">
    <property type="entry name" value="AMP-dep_synth/lig_dom"/>
</dbReference>
<gene>
    <name evidence="4" type="ORF">ACFODZ_07005</name>
</gene>
<sequence length="549" mass="61088">MCAAEFQSPVDRLTHWARKTPDDVYLIQPIGNEVLEYTWSQVLREVSCVAHYLMRYPKGSHIALISLNCAHWIMADLAIQMAGHVSIPIYPTASAGTIEKILSHSESKAVFVGKMFAPEQAPELIPDGYDCLGMYQPYPMWPYWQQLVNDQKPVTEPIPNLPDELLSIIYTSGTTGDPKGVMISFRAVQAAMNLVKSIIVINQQDRFVSYLPLAHVAERMAVECGALYNGSTVSFIRSLETFTIDVKNAQPTIFFGVPRIWTKIKSAIESKLGGPRVLGWLLQTPLLGNWLKKALVRKLGFQDVRYALCAAAAVNKDVLQWFADLGLKLNEAYGMSETCGLSHMTKQTDTCIGSVGRVIDGCECRLSDTGEVLLRNPAMMDGYYKQAELTARTIDEDGWLHTGDLGMIDEQGFLYITGRVKDIFKSSKGKYIAPLPIEQAFQSALGIEQLILMGEGFTQPFLVVSAFESAYQDDLQELAALCARVVATINPTLEAHERVSHAFITRDAWTTENGMLTPTLKMKRNVIEEAYHKKARSSMQSSAEQVIIL</sequence>
<dbReference type="EMBL" id="JBHRTS010000003">
    <property type="protein sequence ID" value="MFC3193984.1"/>
    <property type="molecule type" value="Genomic_DNA"/>
</dbReference>
<dbReference type="RefSeq" id="WP_077412141.1">
    <property type="nucleotide sequence ID" value="NZ_JBHRTS010000003.1"/>
</dbReference>
<dbReference type="Gene3D" id="3.40.50.12780">
    <property type="entry name" value="N-terminal domain of ligase-like"/>
    <property type="match status" value="1"/>
</dbReference>
<dbReference type="PANTHER" id="PTHR43272:SF33">
    <property type="entry name" value="AMP-BINDING DOMAIN-CONTAINING PROTEIN-RELATED"/>
    <property type="match status" value="1"/>
</dbReference>
<dbReference type="SUPFAM" id="SSF56801">
    <property type="entry name" value="Acetyl-CoA synthetase-like"/>
    <property type="match status" value="1"/>
</dbReference>